<reference evidence="1" key="1">
    <citation type="submission" date="2014-11" db="EMBL/GenBank/DDBJ databases">
        <authorList>
            <person name="Amaro Gonzalez C."/>
        </authorList>
    </citation>
    <scope>NUCLEOTIDE SEQUENCE</scope>
</reference>
<dbReference type="AlphaFoldDB" id="A0A0E9Q7K0"/>
<reference evidence="1" key="2">
    <citation type="journal article" date="2015" name="Fish Shellfish Immunol.">
        <title>Early steps in the European eel (Anguilla anguilla)-Vibrio vulnificus interaction in the gills: Role of the RtxA13 toxin.</title>
        <authorList>
            <person name="Callol A."/>
            <person name="Pajuelo D."/>
            <person name="Ebbesson L."/>
            <person name="Teles M."/>
            <person name="MacKenzie S."/>
            <person name="Amaro C."/>
        </authorList>
    </citation>
    <scope>NUCLEOTIDE SEQUENCE</scope>
</reference>
<name>A0A0E9Q7K0_ANGAN</name>
<organism evidence="1">
    <name type="scientific">Anguilla anguilla</name>
    <name type="common">European freshwater eel</name>
    <name type="synonym">Muraena anguilla</name>
    <dbReference type="NCBI Taxonomy" id="7936"/>
    <lineage>
        <taxon>Eukaryota</taxon>
        <taxon>Metazoa</taxon>
        <taxon>Chordata</taxon>
        <taxon>Craniata</taxon>
        <taxon>Vertebrata</taxon>
        <taxon>Euteleostomi</taxon>
        <taxon>Actinopterygii</taxon>
        <taxon>Neopterygii</taxon>
        <taxon>Teleostei</taxon>
        <taxon>Anguilliformes</taxon>
        <taxon>Anguillidae</taxon>
        <taxon>Anguilla</taxon>
    </lineage>
</organism>
<evidence type="ECO:0000313" key="1">
    <source>
        <dbReference type="EMBL" id="JAH12300.1"/>
    </source>
</evidence>
<sequence>MYEVVLKPQKILGAIITQTQASANPHCLSERYY</sequence>
<protein>
    <submittedName>
        <fullName evidence="1">Uncharacterized protein</fullName>
    </submittedName>
</protein>
<dbReference type="EMBL" id="GBXM01096277">
    <property type="protein sequence ID" value="JAH12300.1"/>
    <property type="molecule type" value="Transcribed_RNA"/>
</dbReference>
<accession>A0A0E9Q7K0</accession>
<proteinExistence type="predicted"/>